<feature type="compositionally biased region" description="Pro residues" evidence="1">
    <location>
        <begin position="98"/>
        <end position="117"/>
    </location>
</feature>
<evidence type="ECO:0000313" key="3">
    <source>
        <dbReference type="Proteomes" id="UP000217790"/>
    </source>
</evidence>
<proteinExistence type="predicted"/>
<evidence type="ECO:0000256" key="1">
    <source>
        <dbReference type="SAM" id="MobiDB-lite"/>
    </source>
</evidence>
<accession>A0A2H3EIG1</accession>
<name>A0A2H3EIG1_ARMGA</name>
<dbReference type="EMBL" id="KZ293647">
    <property type="protein sequence ID" value="PBK99963.1"/>
    <property type="molecule type" value="Genomic_DNA"/>
</dbReference>
<dbReference type="OrthoDB" id="3069970at2759"/>
<evidence type="ECO:0008006" key="4">
    <source>
        <dbReference type="Google" id="ProtNLM"/>
    </source>
</evidence>
<gene>
    <name evidence="2" type="ORF">ARMGADRAFT_1074790</name>
</gene>
<evidence type="ECO:0000313" key="2">
    <source>
        <dbReference type="EMBL" id="PBK99963.1"/>
    </source>
</evidence>
<protein>
    <recommendedName>
        <fullName evidence="4">Retrotransposon gag domain-containing protein</fullName>
    </recommendedName>
</protein>
<keyword evidence="3" id="KW-1185">Reference proteome</keyword>
<feature type="region of interest" description="Disordered" evidence="1">
    <location>
        <begin position="93"/>
        <end position="120"/>
    </location>
</feature>
<organism evidence="2 3">
    <name type="scientific">Armillaria gallica</name>
    <name type="common">Bulbous honey fungus</name>
    <name type="synonym">Armillaria bulbosa</name>
    <dbReference type="NCBI Taxonomy" id="47427"/>
    <lineage>
        <taxon>Eukaryota</taxon>
        <taxon>Fungi</taxon>
        <taxon>Dikarya</taxon>
        <taxon>Basidiomycota</taxon>
        <taxon>Agaricomycotina</taxon>
        <taxon>Agaricomycetes</taxon>
        <taxon>Agaricomycetidae</taxon>
        <taxon>Agaricales</taxon>
        <taxon>Marasmiineae</taxon>
        <taxon>Physalacriaceae</taxon>
        <taxon>Armillaria</taxon>
    </lineage>
</organism>
<sequence length="333" mass="37702">MEVLPEQGTPLSSFLPATPSITQAPLAIPPIQYDPLLPLMQQTWQDTSYDLAWARGSPTNSTLELDVLWDNINLPYTAFFPWLFAVASINDMGTSDQPQPPSKPQLPSRPPGPPGPPTASRRWALPRYLPLLGPPDPPAPWVLAADNQGPWAALKPNMVKEPENFNGDFNNIAQFFSYKDAQVWWELCARELGRNVNGDQIYPAYKQFVEEVRQQFWKDANVEIKHMQWERLQQSNFPDGDLFFQQFESLMFKAGVLGINQMMVAQVKKACCTSSKDTIYVSDGDISTAYPEWKQHILCIDYNWRMRKAETGRGAKVADWKQQAKVNVPMKGG</sequence>
<dbReference type="AlphaFoldDB" id="A0A2H3EIG1"/>
<dbReference type="InParanoid" id="A0A2H3EIG1"/>
<dbReference type="Proteomes" id="UP000217790">
    <property type="component" value="Unassembled WGS sequence"/>
</dbReference>
<reference evidence="3" key="1">
    <citation type="journal article" date="2017" name="Nat. Ecol. Evol.">
        <title>Genome expansion and lineage-specific genetic innovations in the forest pathogenic fungi Armillaria.</title>
        <authorList>
            <person name="Sipos G."/>
            <person name="Prasanna A.N."/>
            <person name="Walter M.C."/>
            <person name="O'Connor E."/>
            <person name="Balint B."/>
            <person name="Krizsan K."/>
            <person name="Kiss B."/>
            <person name="Hess J."/>
            <person name="Varga T."/>
            <person name="Slot J."/>
            <person name="Riley R."/>
            <person name="Boka B."/>
            <person name="Rigling D."/>
            <person name="Barry K."/>
            <person name="Lee J."/>
            <person name="Mihaltcheva S."/>
            <person name="LaButti K."/>
            <person name="Lipzen A."/>
            <person name="Waldron R."/>
            <person name="Moloney N.M."/>
            <person name="Sperisen C."/>
            <person name="Kredics L."/>
            <person name="Vagvoelgyi C."/>
            <person name="Patrignani A."/>
            <person name="Fitzpatrick D."/>
            <person name="Nagy I."/>
            <person name="Doyle S."/>
            <person name="Anderson J.B."/>
            <person name="Grigoriev I.V."/>
            <person name="Gueldener U."/>
            <person name="Muensterkoetter M."/>
            <person name="Nagy L.G."/>
        </authorList>
    </citation>
    <scope>NUCLEOTIDE SEQUENCE [LARGE SCALE GENOMIC DNA]</scope>
    <source>
        <strain evidence="3">Ar21-2</strain>
    </source>
</reference>
<dbReference type="STRING" id="47427.A0A2H3EIG1"/>